<dbReference type="CDD" id="cd03219">
    <property type="entry name" value="ABC_Mj1267_LivG_branched"/>
    <property type="match status" value="1"/>
</dbReference>
<dbReference type="SMART" id="SM00382">
    <property type="entry name" value="AAA"/>
    <property type="match status" value="1"/>
</dbReference>
<keyword evidence="6" id="KW-1185">Reference proteome</keyword>
<dbReference type="InterPro" id="IPR003439">
    <property type="entry name" value="ABC_transporter-like_ATP-bd"/>
</dbReference>
<dbReference type="InterPro" id="IPR003593">
    <property type="entry name" value="AAA+_ATPase"/>
</dbReference>
<feature type="domain" description="ABC transporter" evidence="4">
    <location>
        <begin position="2"/>
        <end position="236"/>
    </location>
</feature>
<dbReference type="PANTHER" id="PTHR45772:SF4">
    <property type="entry name" value="ABC TRANSPORTER ATP-BINDING PROTEIN"/>
    <property type="match status" value="1"/>
</dbReference>
<dbReference type="PANTHER" id="PTHR45772">
    <property type="entry name" value="CONSERVED COMPONENT OF ABC TRANSPORTER FOR NATURAL AMINO ACIDS-RELATED"/>
    <property type="match status" value="1"/>
</dbReference>
<dbReference type="Proteomes" id="UP001165587">
    <property type="component" value="Unassembled WGS sequence"/>
</dbReference>
<dbReference type="Pfam" id="PF00005">
    <property type="entry name" value="ABC_tran"/>
    <property type="match status" value="1"/>
</dbReference>
<comment type="caution">
    <text evidence="5">The sequence shown here is derived from an EMBL/GenBank/DDBJ whole genome shotgun (WGS) entry which is preliminary data.</text>
</comment>
<evidence type="ECO:0000313" key="6">
    <source>
        <dbReference type="Proteomes" id="UP001165587"/>
    </source>
</evidence>
<dbReference type="GO" id="GO:0005524">
    <property type="term" value="F:ATP binding"/>
    <property type="evidence" value="ECO:0007669"/>
    <property type="project" value="UniProtKB-KW"/>
</dbReference>
<dbReference type="RefSeq" id="WP_259530951.1">
    <property type="nucleotide sequence ID" value="NZ_JANLCK010000016.1"/>
</dbReference>
<dbReference type="GO" id="GO:0016887">
    <property type="term" value="F:ATP hydrolysis activity"/>
    <property type="evidence" value="ECO:0007669"/>
    <property type="project" value="InterPro"/>
</dbReference>
<organism evidence="5 6">
    <name type="scientific">Herbiconiux oxytropis</name>
    <dbReference type="NCBI Taxonomy" id="2970915"/>
    <lineage>
        <taxon>Bacteria</taxon>
        <taxon>Bacillati</taxon>
        <taxon>Actinomycetota</taxon>
        <taxon>Actinomycetes</taxon>
        <taxon>Micrococcales</taxon>
        <taxon>Microbacteriaceae</taxon>
        <taxon>Herbiconiux</taxon>
    </lineage>
</organism>
<evidence type="ECO:0000313" key="5">
    <source>
        <dbReference type="EMBL" id="MCS5727877.1"/>
    </source>
</evidence>
<gene>
    <name evidence="5" type="ORF">N1028_18425</name>
</gene>
<name>A0AA41XH32_9MICO</name>
<accession>A0AA41XH32</accession>
<dbReference type="Gene3D" id="3.40.50.300">
    <property type="entry name" value="P-loop containing nucleotide triphosphate hydrolases"/>
    <property type="match status" value="1"/>
</dbReference>
<dbReference type="GO" id="GO:0005886">
    <property type="term" value="C:plasma membrane"/>
    <property type="evidence" value="ECO:0007669"/>
    <property type="project" value="TreeGrafter"/>
</dbReference>
<dbReference type="Pfam" id="PF12399">
    <property type="entry name" value="BCA_ABC_TP_C"/>
    <property type="match status" value="1"/>
</dbReference>
<sequence length="236" mass="25081">MLRVEHLSLAFRGVRALRDVSFDVAGGSITALIGPNGAGKTTLFNCVNRIVDSDSGAIFLDGHDVTRARAPQLARLGVARTFQHAALFSSLTVAGNVRAGRDLARRAGRVESAPSVDDTLALLDLGDVADRSTDGLPLGTKKRVEIARALASAPRMLLLDEPAGGLTHEEVDEMRQLLITVKDELGLTILLVEHHVTMVMTMSDHVVVMSSGEVIADGLPAEVRSDPRVISAYLGS</sequence>
<dbReference type="AlphaFoldDB" id="A0AA41XH32"/>
<proteinExistence type="predicted"/>
<evidence type="ECO:0000259" key="4">
    <source>
        <dbReference type="PROSITE" id="PS50893"/>
    </source>
</evidence>
<dbReference type="InterPro" id="IPR027417">
    <property type="entry name" value="P-loop_NTPase"/>
</dbReference>
<dbReference type="InterPro" id="IPR051120">
    <property type="entry name" value="ABC_AA/LPS_Transport"/>
</dbReference>
<keyword evidence="1" id="KW-0813">Transport</keyword>
<keyword evidence="3 5" id="KW-0067">ATP-binding</keyword>
<evidence type="ECO:0000256" key="1">
    <source>
        <dbReference type="ARBA" id="ARBA00022448"/>
    </source>
</evidence>
<reference evidence="5" key="1">
    <citation type="submission" date="2022-08" db="EMBL/GenBank/DDBJ databases">
        <authorList>
            <person name="Deng Y."/>
            <person name="Han X.-F."/>
            <person name="Zhang Y.-Q."/>
        </authorList>
    </citation>
    <scope>NUCLEOTIDE SEQUENCE</scope>
    <source>
        <strain evidence="5">CPCC 203407</strain>
    </source>
</reference>
<dbReference type="EMBL" id="JANLCK010000016">
    <property type="protein sequence ID" value="MCS5727877.1"/>
    <property type="molecule type" value="Genomic_DNA"/>
</dbReference>
<dbReference type="PROSITE" id="PS50893">
    <property type="entry name" value="ABC_TRANSPORTER_2"/>
    <property type="match status" value="1"/>
</dbReference>
<evidence type="ECO:0000256" key="2">
    <source>
        <dbReference type="ARBA" id="ARBA00022741"/>
    </source>
</evidence>
<evidence type="ECO:0000256" key="3">
    <source>
        <dbReference type="ARBA" id="ARBA00022840"/>
    </source>
</evidence>
<dbReference type="SUPFAM" id="SSF52540">
    <property type="entry name" value="P-loop containing nucleoside triphosphate hydrolases"/>
    <property type="match status" value="1"/>
</dbReference>
<protein>
    <submittedName>
        <fullName evidence="5">ABC transporter ATP-binding protein</fullName>
    </submittedName>
</protein>
<keyword evidence="2" id="KW-0547">Nucleotide-binding</keyword>
<dbReference type="InterPro" id="IPR032823">
    <property type="entry name" value="BCA_ABC_TP_C"/>
</dbReference>